<dbReference type="Proteomes" id="UP000479710">
    <property type="component" value="Unassembled WGS sequence"/>
</dbReference>
<feature type="region of interest" description="Disordered" evidence="1">
    <location>
        <begin position="41"/>
        <end position="68"/>
    </location>
</feature>
<evidence type="ECO:0000313" key="4">
    <source>
        <dbReference type="Proteomes" id="UP000479710"/>
    </source>
</evidence>
<accession>A0A6G1DCP3</accession>
<gene>
    <name evidence="3" type="ORF">E2562_001200</name>
</gene>
<dbReference type="EMBL" id="SPHZ02000006">
    <property type="protein sequence ID" value="KAF0909944.1"/>
    <property type="molecule type" value="Genomic_DNA"/>
</dbReference>
<dbReference type="AlphaFoldDB" id="A0A6G1DCP3"/>
<sequence>MEILTVMVILLGAASTGSSARLAPGAAACEPACGGLVGGVAGNGAHDPPARRTTSSPSHIRQPLVLTA</sequence>
<feature type="signal peptide" evidence="2">
    <location>
        <begin position="1"/>
        <end position="19"/>
    </location>
</feature>
<comment type="caution">
    <text evidence="3">The sequence shown here is derived from an EMBL/GenBank/DDBJ whole genome shotgun (WGS) entry which is preliminary data.</text>
</comment>
<proteinExistence type="predicted"/>
<evidence type="ECO:0000313" key="3">
    <source>
        <dbReference type="EMBL" id="KAF0909944.1"/>
    </source>
</evidence>
<protein>
    <submittedName>
        <fullName evidence="3">Uncharacterized protein</fullName>
    </submittedName>
</protein>
<keyword evidence="4" id="KW-1185">Reference proteome</keyword>
<name>A0A6G1DCP3_9ORYZ</name>
<keyword evidence="2" id="KW-0732">Signal</keyword>
<organism evidence="3 4">
    <name type="scientific">Oryza meyeriana var. granulata</name>
    <dbReference type="NCBI Taxonomy" id="110450"/>
    <lineage>
        <taxon>Eukaryota</taxon>
        <taxon>Viridiplantae</taxon>
        <taxon>Streptophyta</taxon>
        <taxon>Embryophyta</taxon>
        <taxon>Tracheophyta</taxon>
        <taxon>Spermatophyta</taxon>
        <taxon>Magnoliopsida</taxon>
        <taxon>Liliopsida</taxon>
        <taxon>Poales</taxon>
        <taxon>Poaceae</taxon>
        <taxon>BOP clade</taxon>
        <taxon>Oryzoideae</taxon>
        <taxon>Oryzeae</taxon>
        <taxon>Oryzinae</taxon>
        <taxon>Oryza</taxon>
        <taxon>Oryza meyeriana</taxon>
    </lineage>
</organism>
<evidence type="ECO:0000256" key="2">
    <source>
        <dbReference type="SAM" id="SignalP"/>
    </source>
</evidence>
<evidence type="ECO:0000256" key="1">
    <source>
        <dbReference type="SAM" id="MobiDB-lite"/>
    </source>
</evidence>
<feature type="chain" id="PRO_5026269703" evidence="2">
    <location>
        <begin position="20"/>
        <end position="68"/>
    </location>
</feature>
<reference evidence="3 4" key="1">
    <citation type="submission" date="2019-11" db="EMBL/GenBank/DDBJ databases">
        <title>Whole genome sequence of Oryza granulata.</title>
        <authorList>
            <person name="Li W."/>
        </authorList>
    </citation>
    <scope>NUCLEOTIDE SEQUENCE [LARGE SCALE GENOMIC DNA]</scope>
    <source>
        <strain evidence="4">cv. Menghai</strain>
        <tissue evidence="3">Leaf</tissue>
    </source>
</reference>